<dbReference type="PANTHER" id="PTHR21240">
    <property type="entry name" value="2-AMINO-3-CARBOXYLMUCONATE-6-SEMIALDEHYDE DECARBOXYLASE"/>
    <property type="match status" value="1"/>
</dbReference>
<dbReference type="KEGG" id="mva:Mvan_4211"/>
<keyword evidence="4" id="KW-1185">Reference proteome</keyword>
<dbReference type="GO" id="GO:0016831">
    <property type="term" value="F:carboxy-lyase activity"/>
    <property type="evidence" value="ECO:0007669"/>
    <property type="project" value="InterPro"/>
</dbReference>
<dbReference type="InterPro" id="IPR032465">
    <property type="entry name" value="ACMSD"/>
</dbReference>
<keyword evidence="1" id="KW-0456">Lyase</keyword>
<name>A1TCT8_MYCVP</name>
<dbReference type="GO" id="GO:0019748">
    <property type="term" value="P:secondary metabolic process"/>
    <property type="evidence" value="ECO:0007669"/>
    <property type="project" value="TreeGrafter"/>
</dbReference>
<sequence length="447" mass="50208">MSRAPARKGGNGRSAVMNRDDMILISVDDHIVEPPDMFKNHLPRKYLDEAPRLVHNPDGSDTWQFRDVVIPNVALNAVAGRPKEEYGLEPQGLDEIRPGCWQVDERVKDMNAGGILGSMCFPSFPGFAGRLFATEDAEFSLALVQAYNDWHVEEWCGAYPARFIPMTLPVIWDPEACAKEIRRNAARGVHSLTFSENPSAMGYPSFHDFEHWKPMWDALVDTDTVLNVHIGSSGRLAITAPDAPMDVMITLQPMNIVQAAADLLWSRPIKEYPDLKIALSEGGTGWIPYFLERVDRTYEMHSTWTGQDFKGKLPSEVFREHFLTCFIADPVGVATRHQIGVDNICWEADYPHSDSMWPGAPEQLDEVLKVNSVPDDEIDKMTYQNAMRWYHWDPFTHIPKEQATVGALRKAAEGHDVSIQALSHKEKTGATFADFAARAKEITGNTD</sequence>
<dbReference type="eggNOG" id="COG2159">
    <property type="taxonomic scope" value="Bacteria"/>
</dbReference>
<accession>A1TCT8</accession>
<dbReference type="InterPro" id="IPR032466">
    <property type="entry name" value="Metal_Hydrolase"/>
</dbReference>
<organism evidence="3 4">
    <name type="scientific">Mycolicibacterium vanbaalenii (strain DSM 7251 / JCM 13017 / BCRC 16820 / KCTC 9966 / NRRL B-24157 / PYR-1)</name>
    <name type="common">Mycobacterium vanbaalenii</name>
    <dbReference type="NCBI Taxonomy" id="350058"/>
    <lineage>
        <taxon>Bacteria</taxon>
        <taxon>Bacillati</taxon>
        <taxon>Actinomycetota</taxon>
        <taxon>Actinomycetes</taxon>
        <taxon>Mycobacteriales</taxon>
        <taxon>Mycobacteriaceae</taxon>
        <taxon>Mycolicibacterium</taxon>
    </lineage>
</organism>
<dbReference type="GO" id="GO:0005737">
    <property type="term" value="C:cytoplasm"/>
    <property type="evidence" value="ECO:0007669"/>
    <property type="project" value="TreeGrafter"/>
</dbReference>
<dbReference type="HOGENOM" id="CLU_039329_0_2_11"/>
<evidence type="ECO:0000313" key="4">
    <source>
        <dbReference type="Proteomes" id="UP000009159"/>
    </source>
</evidence>
<dbReference type="Proteomes" id="UP000009159">
    <property type="component" value="Chromosome"/>
</dbReference>
<dbReference type="SUPFAM" id="SSF51556">
    <property type="entry name" value="Metallo-dependent hydrolases"/>
    <property type="match status" value="1"/>
</dbReference>
<protein>
    <submittedName>
        <fullName evidence="3">Amidohydrolase 2</fullName>
    </submittedName>
</protein>
<reference evidence="3" key="1">
    <citation type="submission" date="2006-12" db="EMBL/GenBank/DDBJ databases">
        <title>Complete sequence of Mycobacterium vanbaalenii PYR-1.</title>
        <authorList>
            <consortium name="US DOE Joint Genome Institute"/>
            <person name="Copeland A."/>
            <person name="Lucas S."/>
            <person name="Lapidus A."/>
            <person name="Barry K."/>
            <person name="Detter J.C."/>
            <person name="Glavina del Rio T."/>
            <person name="Hammon N."/>
            <person name="Israni S."/>
            <person name="Dalin E."/>
            <person name="Tice H."/>
            <person name="Pitluck S."/>
            <person name="Singan V."/>
            <person name="Schmutz J."/>
            <person name="Larimer F."/>
            <person name="Land M."/>
            <person name="Hauser L."/>
            <person name="Kyrpides N."/>
            <person name="Anderson I.J."/>
            <person name="Miller C."/>
            <person name="Richardson P."/>
        </authorList>
    </citation>
    <scope>NUCLEOTIDE SEQUENCE [LARGE SCALE GENOMIC DNA]</scope>
    <source>
        <strain evidence="3">PYR-1</strain>
    </source>
</reference>
<feature type="domain" description="Amidohydrolase-related" evidence="2">
    <location>
        <begin position="97"/>
        <end position="391"/>
    </location>
</feature>
<evidence type="ECO:0000256" key="1">
    <source>
        <dbReference type="ARBA" id="ARBA00023239"/>
    </source>
</evidence>
<proteinExistence type="predicted"/>
<dbReference type="Gene3D" id="3.20.20.140">
    <property type="entry name" value="Metal-dependent hydrolases"/>
    <property type="match status" value="1"/>
</dbReference>
<dbReference type="EMBL" id="CP000511">
    <property type="protein sequence ID" value="ABM14988.1"/>
    <property type="molecule type" value="Genomic_DNA"/>
</dbReference>
<dbReference type="InterPro" id="IPR006680">
    <property type="entry name" value="Amidohydro-rel"/>
</dbReference>
<dbReference type="AlphaFoldDB" id="A1TCT8"/>
<evidence type="ECO:0000259" key="2">
    <source>
        <dbReference type="Pfam" id="PF04909"/>
    </source>
</evidence>
<dbReference type="STRING" id="350058.Mvan_4211"/>
<gene>
    <name evidence="3" type="ordered locus">Mvan_4211</name>
</gene>
<dbReference type="Pfam" id="PF04909">
    <property type="entry name" value="Amidohydro_2"/>
    <property type="match status" value="1"/>
</dbReference>
<evidence type="ECO:0000313" key="3">
    <source>
        <dbReference type="EMBL" id="ABM14988.1"/>
    </source>
</evidence>
<dbReference type="PANTHER" id="PTHR21240:SF28">
    <property type="entry name" value="ISO-OROTATE DECARBOXYLASE (EUROFUNG)"/>
    <property type="match status" value="1"/>
</dbReference>
<dbReference type="GO" id="GO:0016787">
    <property type="term" value="F:hydrolase activity"/>
    <property type="evidence" value="ECO:0007669"/>
    <property type="project" value="UniProtKB-KW"/>
</dbReference>